<dbReference type="PROSITE" id="PS50048">
    <property type="entry name" value="ZN2_CY6_FUNGAL_2"/>
    <property type="match status" value="1"/>
</dbReference>
<dbReference type="Gene3D" id="4.10.240.10">
    <property type="entry name" value="Zn(2)-C6 fungal-type DNA-binding domain"/>
    <property type="match status" value="1"/>
</dbReference>
<dbReference type="SUPFAM" id="SSF48179">
    <property type="entry name" value="6-phosphogluconate dehydrogenase C-terminal domain-like"/>
    <property type="match status" value="1"/>
</dbReference>
<dbReference type="Gene3D" id="3.40.50.720">
    <property type="entry name" value="NAD(P)-binding Rossmann-like Domain"/>
    <property type="match status" value="1"/>
</dbReference>
<dbReference type="GO" id="GO:0006631">
    <property type="term" value="P:fatty acid metabolic process"/>
    <property type="evidence" value="ECO:0007669"/>
    <property type="project" value="InterPro"/>
</dbReference>
<evidence type="ECO:0000259" key="5">
    <source>
        <dbReference type="PROSITE" id="PS50048"/>
    </source>
</evidence>
<dbReference type="SMART" id="SM00066">
    <property type="entry name" value="GAL4"/>
    <property type="match status" value="1"/>
</dbReference>
<dbReference type="InterPro" id="IPR008927">
    <property type="entry name" value="6-PGluconate_DH-like_C_sf"/>
</dbReference>
<dbReference type="AlphaFoldDB" id="A0A4S9SBG2"/>
<dbReference type="Pfam" id="PF00725">
    <property type="entry name" value="3HCDH"/>
    <property type="match status" value="1"/>
</dbReference>
<dbReference type="InterPro" id="IPR013328">
    <property type="entry name" value="6PGD_dom2"/>
</dbReference>
<dbReference type="InterPro" id="IPR006176">
    <property type="entry name" value="3-OHacyl-CoA_DH_NAD-bd"/>
</dbReference>
<dbReference type="GO" id="GO:0070403">
    <property type="term" value="F:NAD+ binding"/>
    <property type="evidence" value="ECO:0007669"/>
    <property type="project" value="InterPro"/>
</dbReference>
<evidence type="ECO:0000256" key="3">
    <source>
        <dbReference type="ARBA" id="ARBA00023242"/>
    </source>
</evidence>
<dbReference type="Pfam" id="PF00172">
    <property type="entry name" value="Zn_clus"/>
    <property type="match status" value="1"/>
</dbReference>
<dbReference type="SUPFAM" id="SSF51735">
    <property type="entry name" value="NAD(P)-binding Rossmann-fold domains"/>
    <property type="match status" value="1"/>
</dbReference>
<dbReference type="GO" id="GO:0000981">
    <property type="term" value="F:DNA-binding transcription factor activity, RNA polymerase II-specific"/>
    <property type="evidence" value="ECO:0007669"/>
    <property type="project" value="InterPro"/>
</dbReference>
<sequence length="1135" mass="126380">MSSTKQRASQACDACRQRRIRCQVDISHDDESDRICGRCRLANLPCTFNMPMKRRGPPAKKRRTSFHNASKSDVEQLEAAETTSRVISPRFPDVVPALLPEDDNEQQCYAGSASLISKFCSEPLFNALMQDYIGLLYPVLPVVHLPTFVSDLGNYRHRIDQDFGRFVLALCAVTISVRPDRFVDFKKIDPDFSFSTRLQAIDCVQSIINKTKPPDYYDHSTVEKWAIPLCLGRAYAYLGNRKAIYYHFSEGHALMQDLGCHRTSTYASLDHVEAQLRKKAFWLTAITYTHVRPEDPWWDSLRDRLVFEEYQASELFPLILDDEYITRGALLEQPHTRPSLMVGFMALALINNCLVSIMRDPAVSLFSTTMDCGSDRDSLGACTCGRHIIPSPLAGLLRSRLSTLHRVVADLPLELGPHKPLGPSLDQARSLQYETMRLNLHITYRWVQSLLIERLISLSRIGSEDRADLWDMLQNVCAELLMFVKQMTQEVLVLHGTSLSYKIRQTAASLLDHPFLPGSAASNRAQEQIKAFADILASLDAIHAKNVVVLGGGVLGRRIGYNVVIRDINQKQCDEALQYISENVATFATKATTGRSSGTVSATLDLEDALQGAWIVFECVPEILELKIDAFAELERLAPKDCILASNSSSYKSSEMIVKVNDDTKTRILNCHYIMPPVNRVVELMTDGHTFPDLIQWLSDRHAEAGLSPYIAVKESTGFIFNRIWAAIKRECLMVLAEGVSTPEQLDKAWMEILGCSFDPCMSMDSVGLDTVALIEKHYIKERGLSSGFTVDYLQSKYLDHGKLGMKSDKGGLYPKVQPAVVPAASTAVESAPEKKLVVLDMGLGQPLAGKGPAEIVYSGRLLEVSLDGKIQRVISKNLPLPDGVDFCDNKLYYTNMGIPSQNDGSVVSVNLDGTGSTTIIPPGKIYTPKQISIDQIAKKLYVTDRECCRIWRSNTDGSDLEIIIDTSTLPTERTTPGDVMSQCVGVTVAPRLGIFFWTQKGPSKGNLGRIFSAYIDFPTGCTALDREDIRTIADKLPECIDLDYVESSNTLYWTDRGEVPFGNCLYKAQLDDQGRMAEKPQNYNEAIGLKVDAQNDVIYVTDLGGSIWRCGMDGTDKRKVLDEQTSCFTGLTLV</sequence>
<dbReference type="Pfam" id="PF04082">
    <property type="entry name" value="Fungal_trans"/>
    <property type="match status" value="1"/>
</dbReference>
<dbReference type="CDD" id="cd12148">
    <property type="entry name" value="fungal_TF_MHR"/>
    <property type="match status" value="1"/>
</dbReference>
<evidence type="ECO:0000256" key="4">
    <source>
        <dbReference type="SAM" id="MobiDB-lite"/>
    </source>
</evidence>
<dbReference type="Gene3D" id="1.10.1040.10">
    <property type="entry name" value="N-(1-d-carboxylethyl)-l-norvaline Dehydrogenase, domain 2"/>
    <property type="match status" value="1"/>
</dbReference>
<feature type="compositionally biased region" description="Basic residues" evidence="4">
    <location>
        <begin position="53"/>
        <end position="65"/>
    </location>
</feature>
<feature type="region of interest" description="Disordered" evidence="4">
    <location>
        <begin position="53"/>
        <end position="74"/>
    </location>
</feature>
<dbReference type="InterPro" id="IPR001138">
    <property type="entry name" value="Zn2Cys6_DnaBD"/>
</dbReference>
<dbReference type="GO" id="GO:0008270">
    <property type="term" value="F:zinc ion binding"/>
    <property type="evidence" value="ECO:0007669"/>
    <property type="project" value="InterPro"/>
</dbReference>
<dbReference type="SUPFAM" id="SSF57701">
    <property type="entry name" value="Zn2/Cys6 DNA-binding domain"/>
    <property type="match status" value="1"/>
</dbReference>
<dbReference type="InterPro" id="IPR036864">
    <property type="entry name" value="Zn2-C6_fun-type_DNA-bd_sf"/>
</dbReference>
<comment type="caution">
    <text evidence="6">The sequence shown here is derived from an EMBL/GenBank/DDBJ whole genome shotgun (WGS) entry which is preliminary data.</text>
</comment>
<dbReference type="SUPFAM" id="SSF63829">
    <property type="entry name" value="Calcium-dependent phosphotriesterase"/>
    <property type="match status" value="1"/>
</dbReference>
<proteinExistence type="predicted"/>
<dbReference type="Pfam" id="PF02737">
    <property type="entry name" value="3HCDH_N"/>
    <property type="match status" value="1"/>
</dbReference>
<feature type="domain" description="Zn(2)-C6 fungal-type" evidence="5">
    <location>
        <begin position="11"/>
        <end position="48"/>
    </location>
</feature>
<evidence type="ECO:0000313" key="6">
    <source>
        <dbReference type="EMBL" id="THZ08038.1"/>
    </source>
</evidence>
<dbReference type="PANTHER" id="PTHR48075:SF3">
    <property type="entry name" value="3-HYDROXYACYL-COA DEHYDROGENASE"/>
    <property type="match status" value="1"/>
</dbReference>
<dbReference type="InterPro" id="IPR007219">
    <property type="entry name" value="XnlR_reg_dom"/>
</dbReference>
<dbReference type="SMART" id="SM00135">
    <property type="entry name" value="LY"/>
    <property type="match status" value="4"/>
</dbReference>
<accession>A0A4S9SBG2</accession>
<dbReference type="InterPro" id="IPR011042">
    <property type="entry name" value="6-blade_b-propeller_TolB-like"/>
</dbReference>
<keyword evidence="3" id="KW-0539">Nucleus</keyword>
<keyword evidence="2" id="KW-0560">Oxidoreductase</keyword>
<dbReference type="GO" id="GO:0016616">
    <property type="term" value="F:oxidoreductase activity, acting on the CH-OH group of donors, NAD or NADP as acceptor"/>
    <property type="evidence" value="ECO:0007669"/>
    <property type="project" value="InterPro"/>
</dbReference>
<evidence type="ECO:0000313" key="7">
    <source>
        <dbReference type="Proteomes" id="UP000308005"/>
    </source>
</evidence>
<dbReference type="Gene3D" id="2.120.10.30">
    <property type="entry name" value="TolB, C-terminal domain"/>
    <property type="match status" value="2"/>
</dbReference>
<evidence type="ECO:0000256" key="2">
    <source>
        <dbReference type="ARBA" id="ARBA00023002"/>
    </source>
</evidence>
<gene>
    <name evidence="6" type="ORF">D6C91_10175</name>
</gene>
<dbReference type="EMBL" id="QZBM01001011">
    <property type="protein sequence ID" value="THZ08038.1"/>
    <property type="molecule type" value="Genomic_DNA"/>
</dbReference>
<dbReference type="InterPro" id="IPR036291">
    <property type="entry name" value="NAD(P)-bd_dom_sf"/>
</dbReference>
<dbReference type="InterPro" id="IPR000033">
    <property type="entry name" value="LDLR_classB_rpt"/>
</dbReference>
<dbReference type="Proteomes" id="UP000308005">
    <property type="component" value="Unassembled WGS sequence"/>
</dbReference>
<protein>
    <recommendedName>
        <fullName evidence="5">Zn(2)-C6 fungal-type domain-containing protein</fullName>
    </recommendedName>
</protein>
<organism evidence="6 7">
    <name type="scientific">Aureobasidium pullulans</name>
    <name type="common">Black yeast</name>
    <name type="synonym">Pullularia pullulans</name>
    <dbReference type="NCBI Taxonomy" id="5580"/>
    <lineage>
        <taxon>Eukaryota</taxon>
        <taxon>Fungi</taxon>
        <taxon>Dikarya</taxon>
        <taxon>Ascomycota</taxon>
        <taxon>Pezizomycotina</taxon>
        <taxon>Dothideomycetes</taxon>
        <taxon>Dothideomycetidae</taxon>
        <taxon>Dothideales</taxon>
        <taxon>Saccotheciaceae</taxon>
        <taxon>Aureobasidium</taxon>
    </lineage>
</organism>
<dbReference type="PANTHER" id="PTHR48075">
    <property type="entry name" value="3-HYDROXYACYL-COA DEHYDROGENASE FAMILY PROTEIN"/>
    <property type="match status" value="1"/>
</dbReference>
<reference evidence="6 7" key="1">
    <citation type="submission" date="2018-10" db="EMBL/GenBank/DDBJ databases">
        <title>Fifty Aureobasidium pullulans genomes reveal a recombining polyextremotolerant generalist.</title>
        <authorList>
            <person name="Gostincar C."/>
            <person name="Turk M."/>
            <person name="Zajc J."/>
            <person name="Gunde-Cimerman N."/>
        </authorList>
    </citation>
    <scope>NUCLEOTIDE SEQUENCE [LARGE SCALE GENOMIC DNA]</scope>
    <source>
        <strain evidence="6 7">EXF-3863</strain>
    </source>
</reference>
<keyword evidence="1" id="KW-0479">Metal-binding</keyword>
<dbReference type="InterPro" id="IPR006108">
    <property type="entry name" value="3HC_DH_C"/>
</dbReference>
<name>A0A4S9SBG2_AURPU</name>
<dbReference type="CDD" id="cd00067">
    <property type="entry name" value="GAL4"/>
    <property type="match status" value="1"/>
</dbReference>
<evidence type="ECO:0000256" key="1">
    <source>
        <dbReference type="ARBA" id="ARBA00022723"/>
    </source>
</evidence>